<evidence type="ECO:0000256" key="1">
    <source>
        <dbReference type="SAM" id="Phobius"/>
    </source>
</evidence>
<dbReference type="GO" id="GO:0016020">
    <property type="term" value="C:membrane"/>
    <property type="evidence" value="ECO:0007669"/>
    <property type="project" value="InterPro"/>
</dbReference>
<feature type="transmembrane region" description="Helical" evidence="1">
    <location>
        <begin position="138"/>
        <end position="156"/>
    </location>
</feature>
<feature type="domain" description="Histidine kinase/HSP90-like ATPase" evidence="2">
    <location>
        <begin position="276"/>
        <end position="366"/>
    </location>
</feature>
<evidence type="ECO:0000313" key="4">
    <source>
        <dbReference type="EMBL" id="MBB3122305.1"/>
    </source>
</evidence>
<dbReference type="InterPro" id="IPR003594">
    <property type="entry name" value="HATPase_dom"/>
</dbReference>
<keyword evidence="1" id="KW-0812">Transmembrane</keyword>
<keyword evidence="5" id="KW-1185">Reference proteome</keyword>
<keyword evidence="4" id="KW-0808">Transferase</keyword>
<proteinExistence type="predicted"/>
<name>A0A7W5BGA2_9BURK</name>
<comment type="caution">
    <text evidence="4">The sequence shown here is derived from an EMBL/GenBank/DDBJ whole genome shotgun (WGS) entry which is preliminary data.</text>
</comment>
<protein>
    <submittedName>
        <fullName evidence="4">Sensor histidine kinase YesM</fullName>
    </submittedName>
</protein>
<dbReference type="Pfam" id="PF06580">
    <property type="entry name" value="His_kinase"/>
    <property type="match status" value="1"/>
</dbReference>
<evidence type="ECO:0000259" key="2">
    <source>
        <dbReference type="Pfam" id="PF02518"/>
    </source>
</evidence>
<feature type="transmembrane region" description="Helical" evidence="1">
    <location>
        <begin position="55"/>
        <end position="79"/>
    </location>
</feature>
<dbReference type="InterPro" id="IPR050640">
    <property type="entry name" value="Bact_2-comp_sensor_kinase"/>
</dbReference>
<gene>
    <name evidence="4" type="ORF">FHS03_005402</name>
</gene>
<evidence type="ECO:0000313" key="5">
    <source>
        <dbReference type="Proteomes" id="UP000541535"/>
    </source>
</evidence>
<dbReference type="Gene3D" id="3.30.565.10">
    <property type="entry name" value="Histidine kinase-like ATPase, C-terminal domain"/>
    <property type="match status" value="1"/>
</dbReference>
<dbReference type="InterPro" id="IPR036890">
    <property type="entry name" value="HATPase_C_sf"/>
</dbReference>
<keyword evidence="1" id="KW-0472">Membrane</keyword>
<evidence type="ECO:0000259" key="3">
    <source>
        <dbReference type="Pfam" id="PF06580"/>
    </source>
</evidence>
<dbReference type="PANTHER" id="PTHR34220:SF9">
    <property type="entry name" value="SIGNAL TRANSDUCTION HISTIDINE KINASE INTERNAL REGION DOMAIN-CONTAINING PROTEIN"/>
    <property type="match status" value="1"/>
</dbReference>
<organism evidence="4 5">
    <name type="scientific">Pseudoduganella violacea</name>
    <dbReference type="NCBI Taxonomy" id="1715466"/>
    <lineage>
        <taxon>Bacteria</taxon>
        <taxon>Pseudomonadati</taxon>
        <taxon>Pseudomonadota</taxon>
        <taxon>Betaproteobacteria</taxon>
        <taxon>Burkholderiales</taxon>
        <taxon>Oxalobacteraceae</taxon>
        <taxon>Telluria group</taxon>
        <taxon>Pseudoduganella</taxon>
    </lineage>
</organism>
<feature type="transmembrane region" description="Helical" evidence="1">
    <location>
        <begin position="100"/>
        <end position="118"/>
    </location>
</feature>
<dbReference type="GO" id="GO:0000155">
    <property type="term" value="F:phosphorelay sensor kinase activity"/>
    <property type="evidence" value="ECO:0007669"/>
    <property type="project" value="InterPro"/>
</dbReference>
<keyword evidence="4" id="KW-0418">Kinase</keyword>
<keyword evidence="1" id="KW-1133">Transmembrane helix</keyword>
<dbReference type="AlphaFoldDB" id="A0A7W5BGA2"/>
<accession>A0A7W5BGA2</accession>
<feature type="transmembrane region" description="Helical" evidence="1">
    <location>
        <begin position="28"/>
        <end position="49"/>
    </location>
</feature>
<dbReference type="EMBL" id="JACHXD010000027">
    <property type="protein sequence ID" value="MBB3122305.1"/>
    <property type="molecule type" value="Genomic_DNA"/>
</dbReference>
<dbReference type="PANTHER" id="PTHR34220">
    <property type="entry name" value="SENSOR HISTIDINE KINASE YPDA"/>
    <property type="match status" value="1"/>
</dbReference>
<dbReference type="Proteomes" id="UP000541535">
    <property type="component" value="Unassembled WGS sequence"/>
</dbReference>
<dbReference type="SUPFAM" id="SSF55874">
    <property type="entry name" value="ATPase domain of HSP90 chaperone/DNA topoisomerase II/histidine kinase"/>
    <property type="match status" value="1"/>
</dbReference>
<feature type="domain" description="Signal transduction histidine kinase internal region" evidence="3">
    <location>
        <begin position="177"/>
        <end position="256"/>
    </location>
</feature>
<dbReference type="Pfam" id="PF02518">
    <property type="entry name" value="HATPase_c"/>
    <property type="match status" value="1"/>
</dbReference>
<sequence length="367" mass="39620">MHSTQTGGGSTPPLPERTQALLAGLPRFSVMQTGLSLLALAVVAGLAWLRKEHLWLATFILLLLPPIIGSAGLQGWRLLLQWLARRPRLARLLPRRRNGWRLSWLVLAISLAAGSYLALRAYLAWNARHELLGLTGEQALACALACGALLLGIPLWQAQNQAGTLQLAHLKQAALSAELKALQAQVEPHFLYNTLANTRYLARHDPQKAVQMLDHLIAYLHSALPDMRSHASTLARECELAEHYLALMAIRFGERLSVKVAYPATLGASAMPPLLLMSLVENAIRHGVEPQPGAVHVEVAALAAGSHLQIIVSDNGAGLGTTVMGSGVGLRNLRERLAARYGGNAGFDLRTGAHGRTEAELLLPLKE</sequence>
<reference evidence="4 5" key="1">
    <citation type="submission" date="2020-08" db="EMBL/GenBank/DDBJ databases">
        <title>Genomic Encyclopedia of Type Strains, Phase III (KMG-III): the genomes of soil and plant-associated and newly described type strains.</title>
        <authorList>
            <person name="Whitman W."/>
        </authorList>
    </citation>
    <scope>NUCLEOTIDE SEQUENCE [LARGE SCALE GENOMIC DNA]</scope>
    <source>
        <strain evidence="4 5">CECT 8897</strain>
    </source>
</reference>
<dbReference type="InterPro" id="IPR010559">
    <property type="entry name" value="Sig_transdc_His_kin_internal"/>
</dbReference>
<dbReference type="RefSeq" id="WP_183443969.1">
    <property type="nucleotide sequence ID" value="NZ_JACHXD010000027.1"/>
</dbReference>